<evidence type="ECO:0000313" key="3">
    <source>
        <dbReference type="EMBL" id="KAK6588770.1"/>
    </source>
</evidence>
<protein>
    <submittedName>
        <fullName evidence="3">Uncharacterized protein</fullName>
    </submittedName>
</protein>
<keyword evidence="4" id="KW-1185">Reference proteome</keyword>
<comment type="caution">
    <text evidence="3">The sequence shown here is derived from an EMBL/GenBank/DDBJ whole genome shotgun (WGS) entry which is preliminary data.</text>
</comment>
<gene>
    <name evidence="3" type="ORF">RS030_2211</name>
</gene>
<organism evidence="3 4">
    <name type="scientific">Cryptosporidium xiaoi</name>
    <dbReference type="NCBI Taxonomy" id="659607"/>
    <lineage>
        <taxon>Eukaryota</taxon>
        <taxon>Sar</taxon>
        <taxon>Alveolata</taxon>
        <taxon>Apicomplexa</taxon>
        <taxon>Conoidasida</taxon>
        <taxon>Coccidia</taxon>
        <taxon>Eucoccidiorida</taxon>
        <taxon>Eimeriorina</taxon>
        <taxon>Cryptosporidiidae</taxon>
        <taxon>Cryptosporidium</taxon>
    </lineage>
</organism>
<evidence type="ECO:0000313" key="4">
    <source>
        <dbReference type="Proteomes" id="UP001311799"/>
    </source>
</evidence>
<reference evidence="3 4" key="1">
    <citation type="submission" date="2023-10" db="EMBL/GenBank/DDBJ databases">
        <title>Comparative genomics analysis reveals potential genetic determinants of host preference in Cryptosporidium xiaoi.</title>
        <authorList>
            <person name="Xiao L."/>
            <person name="Li J."/>
        </authorList>
    </citation>
    <scope>NUCLEOTIDE SEQUENCE [LARGE SCALE GENOMIC DNA]</scope>
    <source>
        <strain evidence="3 4">52996</strain>
    </source>
</reference>
<evidence type="ECO:0000256" key="1">
    <source>
        <dbReference type="SAM" id="MobiDB-lite"/>
    </source>
</evidence>
<name>A0AAV9XZ20_9CRYT</name>
<sequence length="1598" mass="188023">MVIRLLFLLFSYIILNVAYSSDLSFFDSPNEQWKFITSSIKSSPHIRCDNFPASVPGGFFANGETKYAKDKIDKIKIYKENCVAAINSLLEIHLPRNRRKYRFKFSNINKISEIVDSFCEQTVSKFQNITTFIDSTPTLIPREVKESKKIVEKSLVKDLYPGKYIQKVDGSIPDDSSFSEKPELSIYESSTEESKGIKMLPETDSEASNNYHFGSDKNNKGREYYKPDKTRLKPPKLLISILKSVLEDIKEDLPILGISVSQLPKSIQNKTLSFFRSKDIDSIIEILSKLPGSVVESFINSLEIEVKRINRLPEVEIKSVGFPVPLLEDEWSAIINFMNDPTSPVQIRENNREIMKMKIPQVFKYSNGIEKKFIQYCRRAIRGLAYDEYLSEDGVTYYGYNENNKNNIVISGNDSNDRKEQVEAFCYMVYQKLYGKQDKELQKKRHNKILRRKKSWEEGGVDGKIIDELLKGFSNEVNDERLQWLFLVETASTPNPLVYSNDLPKHSIPISFTTKPTEGTIEITGKIRSYIYNCRSALMTLGVEKYPGSDLPLYKLQLGPDKVHGIMKFCKSTAQRYMGRLVEWFNIIQASLDDEIINLIDIDSPEFRCPDYFEYGDDTKLVENCSKAIMMMIDENKISQKNGKNKIWPGLKIKCQPNHIIQHIRSFCKSVSYERPEIRIATIKELSEGAPADDINSLTESSDSYQQEEIEIVEERLKNIEDKRSEEQTNGAYKLDKWNQLQGIMTENRIVREKLDKSSRRQFQQLIEIEESFKELVLLIVTQDETIHSNKKKEAILDLIDQYSTDVLAMRTEWSDLMYQVSNSNRKITESEIEIMNFVHQALDYTAISHRVELVNSLTMVSMMNWEQDLEEKENIYIQSKMEEYNKRLDYQYKIQNLKNTHLRRRQLFERHLYRILPRKIWNKISTLGSKGLYPIIPQKISDKELNDRKTLIVRLQEEKNNMVSHFDSEGQKLARQLLVIENVVNKRLADLNEMWDSTYSIEYSIQWELRIKDMQDTYIFLNDEYNRHVELITRQQLRQSQLQINHPYYQQFLKETNEAIELSTEEMKRILKLMNDLRQKRNELDTIVESDMSRNYAEKINTLRINSRLLEQNISKDINIVKKKNEITQMQLDRDIKYFEITNLKNALAERIKKNEGLIEANVWLNEKNKKLISEYEKRLRDDLKLLTYRSESDSLKDDIPDPAVTEIKKFKEKLKVNLFNVGVYNEHIRENDMDSIHRFESFDLNLLTSIESFESEGTIDDGTLYSEISILEWNFIQSRWGLLKMKHFYIEKKEEILMECAEMRNSLDSLMHQKFGMVPITKHNMESKVTNLLSITSTGVSLNEKGKLEDERQPSYDEKVLKLVQKRLEDANSIFEQELSTRLNILDEQIREGRIRLHEAAREVSANWELQQSTAAFRFASPQNKDRMRETFVKERDRVTREEIRKTRPMILEKHIILQQQKDRALQFKRDIDWIHAPERVAGQLMKFEQKMRIFRKKRHDHYERTLNFLISQAEKVDRIKQIDEELSGAELTGFSYPETNLTSPRKVDELKKEKEKLEIELNQMRKEYQIRLSSFQNVRDALYDINKNLKDDEDE</sequence>
<feature type="compositionally biased region" description="Basic and acidic residues" evidence="1">
    <location>
        <begin position="214"/>
        <end position="226"/>
    </location>
</feature>
<dbReference type="Proteomes" id="UP001311799">
    <property type="component" value="Unassembled WGS sequence"/>
</dbReference>
<feature type="region of interest" description="Disordered" evidence="1">
    <location>
        <begin position="204"/>
        <end position="226"/>
    </location>
</feature>
<feature type="signal peptide" evidence="2">
    <location>
        <begin position="1"/>
        <end position="20"/>
    </location>
</feature>
<dbReference type="EMBL" id="JAWDEY010000022">
    <property type="protein sequence ID" value="KAK6588770.1"/>
    <property type="molecule type" value="Genomic_DNA"/>
</dbReference>
<keyword evidence="2" id="KW-0732">Signal</keyword>
<evidence type="ECO:0000256" key="2">
    <source>
        <dbReference type="SAM" id="SignalP"/>
    </source>
</evidence>
<feature type="chain" id="PRO_5044024308" evidence="2">
    <location>
        <begin position="21"/>
        <end position="1598"/>
    </location>
</feature>
<accession>A0AAV9XZ20</accession>
<proteinExistence type="predicted"/>